<evidence type="ECO:0000256" key="2">
    <source>
        <dbReference type="ARBA" id="ARBA00022679"/>
    </source>
</evidence>
<reference evidence="3 4" key="1">
    <citation type="submission" date="2019-03" db="EMBL/GenBank/DDBJ databases">
        <title>Genomic Encyclopedia of Type Strains, Phase IV (KMG-IV): sequencing the most valuable type-strain genomes for metagenomic binning, comparative biology and taxonomic classification.</title>
        <authorList>
            <person name="Goeker M."/>
        </authorList>
    </citation>
    <scope>NUCLEOTIDE SEQUENCE [LARGE SCALE GENOMIC DNA]</scope>
    <source>
        <strain evidence="3 4">DSM 45765</strain>
    </source>
</reference>
<sequence length="271" mass="30792">MVAEKVRLSEDKETLLASLYGRAIDSRDKDPILCDRIAADVLNRIDYDFSKTKINNAEQVGEAMRARQLDDWVVEFLAEYPDATVVNLGCGLDTRVFRLGAAPIVRWHDVDLPEIVEVRKQLYSPRDGCKVIGTKPGADGWLEKLPTDRPAVLVMDNASALLTEDEGRQLIQRFTTHFLSGQLLLGACNTRGLRQFKHNFTTRGTDAAPRWAIDNPQELESLHPRLDLVDQLSGCDMPRQHKLPLWSRLAARLTRRSPSRRNSAMLLRYRF</sequence>
<dbReference type="InterPro" id="IPR029063">
    <property type="entry name" value="SAM-dependent_MTases_sf"/>
</dbReference>
<keyword evidence="1 3" id="KW-0489">Methyltransferase</keyword>
<dbReference type="PANTHER" id="PTHR43619:SF2">
    <property type="entry name" value="S-ADENOSYL-L-METHIONINE-DEPENDENT METHYLTRANSFERASES SUPERFAMILY PROTEIN"/>
    <property type="match status" value="1"/>
</dbReference>
<evidence type="ECO:0000313" key="4">
    <source>
        <dbReference type="Proteomes" id="UP000294911"/>
    </source>
</evidence>
<evidence type="ECO:0000256" key="1">
    <source>
        <dbReference type="ARBA" id="ARBA00022603"/>
    </source>
</evidence>
<dbReference type="EMBL" id="SLXQ01000003">
    <property type="protein sequence ID" value="TCP54106.1"/>
    <property type="molecule type" value="Genomic_DNA"/>
</dbReference>
<dbReference type="Gene3D" id="3.40.50.150">
    <property type="entry name" value="Vaccinia Virus protein VP39"/>
    <property type="match status" value="1"/>
</dbReference>
<dbReference type="PIRSF" id="PIRSF028177">
    <property type="entry name" value="Polyketide_synth_Omtfrase_TcmP"/>
    <property type="match status" value="1"/>
</dbReference>
<accession>A0A4V2SUF4</accession>
<dbReference type="InterPro" id="IPR007213">
    <property type="entry name" value="Ppm1/Ppm2/Tcmp"/>
</dbReference>
<dbReference type="RefSeq" id="WP_165912911.1">
    <property type="nucleotide sequence ID" value="NZ_SLXQ01000003.1"/>
</dbReference>
<dbReference type="PANTHER" id="PTHR43619">
    <property type="entry name" value="S-ADENOSYL-L-METHIONINE-DEPENDENT METHYLTRANSFERASE YKTD-RELATED"/>
    <property type="match status" value="1"/>
</dbReference>
<dbReference type="GO" id="GO:0008168">
    <property type="term" value="F:methyltransferase activity"/>
    <property type="evidence" value="ECO:0007669"/>
    <property type="project" value="UniProtKB-KW"/>
</dbReference>
<organism evidence="3 4">
    <name type="scientific">Tamaricihabitans halophyticus</name>
    <dbReference type="NCBI Taxonomy" id="1262583"/>
    <lineage>
        <taxon>Bacteria</taxon>
        <taxon>Bacillati</taxon>
        <taxon>Actinomycetota</taxon>
        <taxon>Actinomycetes</taxon>
        <taxon>Pseudonocardiales</taxon>
        <taxon>Pseudonocardiaceae</taxon>
        <taxon>Tamaricihabitans</taxon>
    </lineage>
</organism>
<dbReference type="GO" id="GO:0032259">
    <property type="term" value="P:methylation"/>
    <property type="evidence" value="ECO:0007669"/>
    <property type="project" value="UniProtKB-KW"/>
</dbReference>
<comment type="caution">
    <text evidence="3">The sequence shown here is derived from an EMBL/GenBank/DDBJ whole genome shotgun (WGS) entry which is preliminary data.</text>
</comment>
<keyword evidence="4" id="KW-1185">Reference proteome</keyword>
<gene>
    <name evidence="3" type="ORF">EV191_103147</name>
</gene>
<evidence type="ECO:0000313" key="3">
    <source>
        <dbReference type="EMBL" id="TCP54106.1"/>
    </source>
</evidence>
<dbReference type="Proteomes" id="UP000294911">
    <property type="component" value="Unassembled WGS sequence"/>
</dbReference>
<proteinExistence type="predicted"/>
<keyword evidence="2 3" id="KW-0808">Transferase</keyword>
<dbReference type="Pfam" id="PF04072">
    <property type="entry name" value="LCM"/>
    <property type="match status" value="1"/>
</dbReference>
<dbReference type="AlphaFoldDB" id="A0A4V2SUF4"/>
<protein>
    <submittedName>
        <fullName evidence="3">O-methyltransferase involved in polyketide biosynthesis</fullName>
    </submittedName>
</protein>
<dbReference type="SUPFAM" id="SSF53335">
    <property type="entry name" value="S-adenosyl-L-methionine-dependent methyltransferases"/>
    <property type="match status" value="1"/>
</dbReference>
<name>A0A4V2SUF4_9PSEU</name>
<dbReference type="InterPro" id="IPR016874">
    <property type="entry name" value="TcmP-like"/>
</dbReference>